<reference evidence="2" key="1">
    <citation type="journal article" date="2023" name="G3 (Bethesda)">
        <title>Genome assembly and association tests identify interacting loci associated with vigor, precocity, and sex in interspecific pistachio rootstocks.</title>
        <authorList>
            <person name="Palmer W."/>
            <person name="Jacygrad E."/>
            <person name="Sagayaradj S."/>
            <person name="Cavanaugh K."/>
            <person name="Han R."/>
            <person name="Bertier L."/>
            <person name="Beede B."/>
            <person name="Kafkas S."/>
            <person name="Golino D."/>
            <person name="Preece J."/>
            <person name="Michelmore R."/>
        </authorList>
    </citation>
    <scope>NUCLEOTIDE SEQUENCE [LARGE SCALE GENOMIC DNA]</scope>
</reference>
<evidence type="ECO:0000313" key="2">
    <source>
        <dbReference type="Proteomes" id="UP001163603"/>
    </source>
</evidence>
<accession>A0ACC0X0T4</accession>
<dbReference type="Proteomes" id="UP001163603">
    <property type="component" value="Chromosome 15"/>
</dbReference>
<sequence>MPSIPEISTVPPKLSDAFRSHPVHLRHECPDLTSLKELPDSYDWTHQHYVIPATNGDSAISESIPVIDLNDPNALQLIGHACKTWGAFQVINHGIPTSLLDQAECTTRHLFSLPVEQKLKASRLPDALTGYGLSRSNSFFSKIMWSEVFTIIGSPLDHFRHLWPEDYTKHWGGRGPIAPPGFQNLIKNEVMEEYEKEMTKSAEKLMWLMLGSLNITKEDIEWADPKGNIPDEFAVLHMNYYPACPNPDRAMGMAAHSDSTILTILHQNNTAGLQVLKKGTGWVAVPTNPGGLVVIVGDLLQILSNGSYISALHRAVVNRDKPRFSLPYFYGPPARAQVSPLPKLVGPSDPPLYRPITWSEFLGIKAKHFNNALSSIRICTSPPNEVVAANGDNNTNSAEVA</sequence>
<comment type="caution">
    <text evidence="1">The sequence shown here is derived from an EMBL/GenBank/DDBJ whole genome shotgun (WGS) entry which is preliminary data.</text>
</comment>
<name>A0ACC0X0T4_9ROSI</name>
<dbReference type="EMBL" id="CM047750">
    <property type="protein sequence ID" value="KAJ0008073.1"/>
    <property type="molecule type" value="Genomic_DNA"/>
</dbReference>
<evidence type="ECO:0000313" key="1">
    <source>
        <dbReference type="EMBL" id="KAJ0008073.1"/>
    </source>
</evidence>
<proteinExistence type="predicted"/>
<organism evidence="1 2">
    <name type="scientific">Pistacia integerrima</name>
    <dbReference type="NCBI Taxonomy" id="434235"/>
    <lineage>
        <taxon>Eukaryota</taxon>
        <taxon>Viridiplantae</taxon>
        <taxon>Streptophyta</taxon>
        <taxon>Embryophyta</taxon>
        <taxon>Tracheophyta</taxon>
        <taxon>Spermatophyta</taxon>
        <taxon>Magnoliopsida</taxon>
        <taxon>eudicotyledons</taxon>
        <taxon>Gunneridae</taxon>
        <taxon>Pentapetalae</taxon>
        <taxon>rosids</taxon>
        <taxon>malvids</taxon>
        <taxon>Sapindales</taxon>
        <taxon>Anacardiaceae</taxon>
        <taxon>Pistacia</taxon>
    </lineage>
</organism>
<keyword evidence="2" id="KW-1185">Reference proteome</keyword>
<gene>
    <name evidence="1" type="ORF">Pint_29938</name>
</gene>
<protein>
    <submittedName>
        <fullName evidence="1">Uncharacterized protein</fullName>
    </submittedName>
</protein>